<sequence>MFFESLENARRSPPRRALKQIAEPSLLFKLSFLSAVRNRSY</sequence>
<comment type="caution">
    <text evidence="1">The sequence shown here is derived from an EMBL/GenBank/DDBJ whole genome shotgun (WGS) entry which is preliminary data.</text>
</comment>
<dbReference type="EMBL" id="MTHB01000094">
    <property type="protein sequence ID" value="OXC77852.1"/>
    <property type="molecule type" value="Genomic_DNA"/>
</dbReference>
<proteinExistence type="predicted"/>
<accession>A0A226X321</accession>
<protein>
    <submittedName>
        <fullName evidence="1">Uncharacterized protein</fullName>
    </submittedName>
</protein>
<organism evidence="1 2">
    <name type="scientific">Caballeronia sordidicola</name>
    <name type="common">Burkholderia sordidicola</name>
    <dbReference type="NCBI Taxonomy" id="196367"/>
    <lineage>
        <taxon>Bacteria</taxon>
        <taxon>Pseudomonadati</taxon>
        <taxon>Pseudomonadota</taxon>
        <taxon>Betaproteobacteria</taxon>
        <taxon>Burkholderiales</taxon>
        <taxon>Burkholderiaceae</taxon>
        <taxon>Caballeronia</taxon>
    </lineage>
</organism>
<dbReference type="Proteomes" id="UP000214720">
    <property type="component" value="Unassembled WGS sequence"/>
</dbReference>
<dbReference type="AlphaFoldDB" id="A0A226X321"/>
<reference evidence="2" key="1">
    <citation type="submission" date="2017-01" db="EMBL/GenBank/DDBJ databases">
        <title>Genome Analysis of Deinococcus marmoris KOPRI26562.</title>
        <authorList>
            <person name="Kim J.H."/>
            <person name="Oh H.-M."/>
        </authorList>
    </citation>
    <scope>NUCLEOTIDE SEQUENCE [LARGE SCALE GENOMIC DNA]</scope>
    <source>
        <strain evidence="2">PAMC 26633</strain>
    </source>
</reference>
<evidence type="ECO:0000313" key="1">
    <source>
        <dbReference type="EMBL" id="OXC77852.1"/>
    </source>
</evidence>
<gene>
    <name evidence="1" type="ORF">BSU04_15285</name>
</gene>
<name>A0A226X321_CABSO</name>
<evidence type="ECO:0000313" key="2">
    <source>
        <dbReference type="Proteomes" id="UP000214720"/>
    </source>
</evidence>